<dbReference type="RefSeq" id="WP_159431824.1">
    <property type="nucleotide sequence ID" value="NZ_FQUY01000011.1"/>
</dbReference>
<dbReference type="AlphaFoldDB" id="A0A1M4YN79"/>
<dbReference type="Proteomes" id="UP000184148">
    <property type="component" value="Unassembled WGS sequence"/>
</dbReference>
<gene>
    <name evidence="1" type="ORF">SAMN02745133_01750</name>
</gene>
<protein>
    <submittedName>
        <fullName evidence="1">Uncharacterized protein</fullName>
    </submittedName>
</protein>
<proteinExistence type="predicted"/>
<dbReference type="EMBL" id="FQUY01000011">
    <property type="protein sequence ID" value="SHF07240.1"/>
    <property type="molecule type" value="Genomic_DNA"/>
</dbReference>
<organism evidence="1 2">
    <name type="scientific">Desulforamulus putei DSM 12395</name>
    <dbReference type="NCBI Taxonomy" id="1121429"/>
    <lineage>
        <taxon>Bacteria</taxon>
        <taxon>Bacillati</taxon>
        <taxon>Bacillota</taxon>
        <taxon>Clostridia</taxon>
        <taxon>Eubacteriales</taxon>
        <taxon>Peptococcaceae</taxon>
        <taxon>Desulforamulus</taxon>
    </lineage>
</organism>
<keyword evidence="2" id="KW-1185">Reference proteome</keyword>
<evidence type="ECO:0000313" key="2">
    <source>
        <dbReference type="Proteomes" id="UP000184148"/>
    </source>
</evidence>
<accession>A0A1M4YN79</accession>
<reference evidence="2" key="1">
    <citation type="submission" date="2016-11" db="EMBL/GenBank/DDBJ databases">
        <authorList>
            <person name="Varghese N."/>
            <person name="Submissions S."/>
        </authorList>
    </citation>
    <scope>NUCLEOTIDE SEQUENCE [LARGE SCALE GENOMIC DNA]</scope>
    <source>
        <strain evidence="2">DSM 12395</strain>
    </source>
</reference>
<sequence length="52" mass="6082">MKNNEELQRKVKEELFSRITEAGLEKIEDFLNELEELIKKYSNNSSDHGVNA</sequence>
<evidence type="ECO:0000313" key="1">
    <source>
        <dbReference type="EMBL" id="SHF07240.1"/>
    </source>
</evidence>
<name>A0A1M4YN79_9FIRM</name>